<evidence type="ECO:0000259" key="10">
    <source>
        <dbReference type="PROSITE" id="PS51456"/>
    </source>
</evidence>
<dbReference type="Gene3D" id="4.10.270.10">
    <property type="entry name" value="Myosin, subunit A"/>
    <property type="match status" value="1"/>
</dbReference>
<dbReference type="Proteomes" id="UP000887575">
    <property type="component" value="Unassembled WGS sequence"/>
</dbReference>
<evidence type="ECO:0000313" key="12">
    <source>
        <dbReference type="WBParaSite" id="MBELARI_LOCUS21423"/>
    </source>
</evidence>
<reference evidence="12" key="1">
    <citation type="submission" date="2024-02" db="UniProtKB">
        <authorList>
            <consortium name="WormBaseParasite"/>
        </authorList>
    </citation>
    <scope>IDENTIFICATION</scope>
</reference>
<evidence type="ECO:0000256" key="4">
    <source>
        <dbReference type="ARBA" id="ARBA00023054"/>
    </source>
</evidence>
<dbReference type="Gene3D" id="1.20.58.530">
    <property type="match status" value="1"/>
</dbReference>
<comment type="caution">
    <text evidence="7">Lacks conserved residue(s) required for the propagation of feature annotation.</text>
</comment>
<dbReference type="InterPro" id="IPR002928">
    <property type="entry name" value="Myosin_tail"/>
</dbReference>
<dbReference type="GO" id="GO:0051015">
    <property type="term" value="F:actin filament binding"/>
    <property type="evidence" value="ECO:0007669"/>
    <property type="project" value="TreeGrafter"/>
</dbReference>
<feature type="coiled-coil region" evidence="8">
    <location>
        <begin position="555"/>
        <end position="624"/>
    </location>
</feature>
<feature type="coiled-coil region" evidence="8">
    <location>
        <begin position="660"/>
        <end position="772"/>
    </location>
</feature>
<keyword evidence="2" id="KW-0547">Nucleotide-binding</keyword>
<feature type="compositionally biased region" description="Basic and acidic residues" evidence="9">
    <location>
        <begin position="1264"/>
        <end position="1273"/>
    </location>
</feature>
<comment type="similarity">
    <text evidence="1 7">Belongs to the TRAFAC class myosin-kinesin ATPase superfamily. Myosin family.</text>
</comment>
<feature type="region of interest" description="Disordered" evidence="9">
    <location>
        <begin position="934"/>
        <end position="956"/>
    </location>
</feature>
<dbReference type="SUPFAM" id="SSF90257">
    <property type="entry name" value="Myosin rod fragments"/>
    <property type="match status" value="4"/>
</dbReference>
<dbReference type="FunFam" id="1.20.5.340:FF:000025">
    <property type="entry name" value="Myosin heavy chain, isoform G"/>
    <property type="match status" value="1"/>
</dbReference>
<evidence type="ECO:0000313" key="11">
    <source>
        <dbReference type="Proteomes" id="UP000887575"/>
    </source>
</evidence>
<keyword evidence="11" id="KW-1185">Reference proteome</keyword>
<dbReference type="Gene3D" id="1.20.5.340">
    <property type="match status" value="4"/>
</dbReference>
<keyword evidence="6" id="KW-0505">Motor protein</keyword>
<evidence type="ECO:0000256" key="9">
    <source>
        <dbReference type="SAM" id="MobiDB-lite"/>
    </source>
</evidence>
<dbReference type="FunFam" id="1.20.5.370:FF:000008">
    <property type="entry name" value="Myosin heavy chain"/>
    <property type="match status" value="1"/>
</dbReference>
<dbReference type="GO" id="GO:0030017">
    <property type="term" value="C:sarcomere"/>
    <property type="evidence" value="ECO:0007669"/>
    <property type="project" value="UniProtKB-ARBA"/>
</dbReference>
<dbReference type="Pfam" id="PF00063">
    <property type="entry name" value="Myosin_head"/>
    <property type="match status" value="1"/>
</dbReference>
<name>A0AAF3J7P5_9BILA</name>
<dbReference type="GO" id="GO:0000146">
    <property type="term" value="F:microfilament motor activity"/>
    <property type="evidence" value="ECO:0007669"/>
    <property type="project" value="TreeGrafter"/>
</dbReference>
<feature type="region of interest" description="Disordered" evidence="9">
    <location>
        <begin position="1257"/>
        <end position="1306"/>
    </location>
</feature>
<dbReference type="GO" id="GO:0045214">
    <property type="term" value="P:sarcomere organization"/>
    <property type="evidence" value="ECO:0007669"/>
    <property type="project" value="TreeGrafter"/>
</dbReference>
<dbReference type="Gene3D" id="3.40.850.10">
    <property type="entry name" value="Kinesin motor domain"/>
    <property type="match status" value="1"/>
</dbReference>
<organism evidence="11 12">
    <name type="scientific">Mesorhabditis belari</name>
    <dbReference type="NCBI Taxonomy" id="2138241"/>
    <lineage>
        <taxon>Eukaryota</taxon>
        <taxon>Metazoa</taxon>
        <taxon>Ecdysozoa</taxon>
        <taxon>Nematoda</taxon>
        <taxon>Chromadorea</taxon>
        <taxon>Rhabditida</taxon>
        <taxon>Rhabditina</taxon>
        <taxon>Rhabditomorpha</taxon>
        <taxon>Rhabditoidea</taxon>
        <taxon>Rhabditidae</taxon>
        <taxon>Mesorhabditinae</taxon>
        <taxon>Mesorhabditis</taxon>
    </lineage>
</organism>
<dbReference type="GO" id="GO:0005524">
    <property type="term" value="F:ATP binding"/>
    <property type="evidence" value="ECO:0007669"/>
    <property type="project" value="UniProtKB-KW"/>
</dbReference>
<keyword evidence="4 8" id="KW-0175">Coiled coil</keyword>
<dbReference type="GO" id="GO:0006936">
    <property type="term" value="P:muscle contraction"/>
    <property type="evidence" value="ECO:0007669"/>
    <property type="project" value="TreeGrafter"/>
</dbReference>
<dbReference type="GO" id="GO:0016460">
    <property type="term" value="C:myosin II complex"/>
    <property type="evidence" value="ECO:0007669"/>
    <property type="project" value="TreeGrafter"/>
</dbReference>
<feature type="region of interest" description="Actin-binding" evidence="7">
    <location>
        <begin position="132"/>
        <end position="154"/>
    </location>
</feature>
<dbReference type="FunFam" id="1.20.5.370:FF:000010">
    <property type="entry name" value="Myosin heavy chain, isoform G"/>
    <property type="match status" value="1"/>
</dbReference>
<feature type="coiled-coil region" evidence="8">
    <location>
        <begin position="321"/>
        <end position="390"/>
    </location>
</feature>
<dbReference type="Gene3D" id="1.20.5.370">
    <property type="match status" value="3"/>
</dbReference>
<dbReference type="Gene3D" id="6.20.240.20">
    <property type="match status" value="1"/>
</dbReference>
<sequence length="1306" mass="148227">MLDEECIVPKATDLTLAQKLNDQHLGKHPNFEKPKPPKGKQAEAHFAMKHYAGTVRYNCTNWLEKNKDPLNDTVVACMKASNDNALLRTIWDDYVTQEEQAELQKSGAAASAKKKGKSGSMMTVSMLYRESLNNLMTMLHKTHPHFIRCIIPNEKKQSGVLDAALVMNQLTCNGVLEGIRICRKGFPNRMMHADLVHRYAILAATEAKSDSDPKKCAANVMGRMVKEGYVTDENFKVGVTKVFFKAGILAHLEDIRDEKLAQIFTLFQAFIRSYLGATDKKRREQQRIGLLIVQRNVKSWCGLRTWDWFKLYGKVKPLIYASKFDEQLDALNAKLQEVEGTLKKEAELRSQLESQNSKILAEKNQLFAHLEKAKASVSEHEAKVNHLESQHSGAVRDLDDVNDALAIAEESNSDGLRAKKRAEGELDGLKKQLQDLQMSLRKGESERQSKEHQIRSLQDEMQHQDETVAKLSKEKKHQEEMNRKLVEDLHSEEDKSELEDLNNRLDEQGGATQAQSEVNKKREAELAKLRRDIEEAGHIHDNQFSALKKKHTDAVAELSEQINHVNKSKNKAEKDKVQAQRDAEGLQSLLDQEVATKVQHEKLAKQFESQLSELQSRVDDQGRELHDLTSVKGRLSGQNSDLGRQLEDVDSQVANINRVKSQILAQLDEAKRAADDEARERQALQAAARNAQADAEQVRSALEEEVEAKNDVNRQLSKANAEIQQWKSRFEGEGMLRADEIEEAKRKQQQRIQELTDSIEAATQKIAGLDKSKARIAGELDDAQVDADRANSYASTLEKKQRDFDDIVSEWKHKSDDLAAQVDSAQRDARNAIADLHRAKAAQDELGEIIEGLRRENKALGSEIKDLSDQLGEGGRSVHEMQKIIRRLETEKEELQKALDEAENALEAEEAKVMRAQVEVSQIRSEIEKRIQEKEAEFESTRKNHQKALESMQASIQTEAKSKNELLKSKKKLEGDINELEIALDHANKNNADTQKNLRKHQEQIRELQLTVEEEQRQKDEVRDQLQGAEKRAQNLEQDKDELKHAFAEVDHQRRQAENDARDSRDQANELQLQASTLSSTKRKLEGEIAALHSDLDETMKEFRLAEENSKKAIADATRLAEELKQEQEHGAALGRSKTELEQRLKEFQVRLDEAEAAALKGGKKTIAKLEQRIRELEAELDGEQRRYAIVLKEVQKTDRRTKELQFQIDEDKKNFERLNDLVDKLQTKIKTQKRQIEDAEELANTNLQKFRGIQAQLEDTEERADSAEDSLTKLRSKTRAGTSVGPGLQGSASVAVMRAPSRGKF</sequence>
<evidence type="ECO:0000256" key="2">
    <source>
        <dbReference type="ARBA" id="ARBA00022741"/>
    </source>
</evidence>
<feature type="compositionally biased region" description="Basic and acidic residues" evidence="9">
    <location>
        <begin position="441"/>
        <end position="481"/>
    </location>
</feature>
<dbReference type="PANTHER" id="PTHR45615">
    <property type="entry name" value="MYOSIN HEAVY CHAIN, NON-MUSCLE"/>
    <property type="match status" value="1"/>
</dbReference>
<accession>A0AAF3J7P5</accession>
<protein>
    <recommendedName>
        <fullName evidence="10">Myosin motor domain-containing protein</fullName>
    </recommendedName>
</protein>
<evidence type="ECO:0000256" key="1">
    <source>
        <dbReference type="ARBA" id="ARBA00008314"/>
    </source>
</evidence>
<evidence type="ECO:0000256" key="6">
    <source>
        <dbReference type="ARBA" id="ARBA00023175"/>
    </source>
</evidence>
<dbReference type="SUPFAM" id="SSF52540">
    <property type="entry name" value="P-loop containing nucleoside triphosphate hydrolases"/>
    <property type="match status" value="1"/>
</dbReference>
<dbReference type="WBParaSite" id="MBELARI_LOCUS21423">
    <property type="protein sequence ID" value="MBELARI_LOCUS21423"/>
    <property type="gene ID" value="MBELARI_LOCUS21423"/>
</dbReference>
<dbReference type="InterPro" id="IPR027417">
    <property type="entry name" value="P-loop_NTPase"/>
</dbReference>
<dbReference type="InterPro" id="IPR001609">
    <property type="entry name" value="Myosin_head_motor_dom-like"/>
</dbReference>
<dbReference type="GO" id="GO:0032982">
    <property type="term" value="C:myosin filament"/>
    <property type="evidence" value="ECO:0007669"/>
    <property type="project" value="TreeGrafter"/>
</dbReference>
<dbReference type="PANTHER" id="PTHR45615:SF58">
    <property type="entry name" value="HOLOCENTRIC CHROMOSOME BINDING PROTEIN-RELATED"/>
    <property type="match status" value="1"/>
</dbReference>
<dbReference type="Pfam" id="PF01576">
    <property type="entry name" value="Myosin_tail_1"/>
    <property type="match status" value="1"/>
</dbReference>
<proteinExistence type="inferred from homology"/>
<keyword evidence="3" id="KW-0067">ATP-binding</keyword>
<dbReference type="FunFam" id="1.20.5.370:FF:000009">
    <property type="entry name" value="Myosin heavy chain, isoform G"/>
    <property type="match status" value="1"/>
</dbReference>
<dbReference type="InterPro" id="IPR014751">
    <property type="entry name" value="XRCC4-like_C"/>
</dbReference>
<dbReference type="SMART" id="SM00242">
    <property type="entry name" value="MYSc"/>
    <property type="match status" value="1"/>
</dbReference>
<dbReference type="SUPFAM" id="SSF57997">
    <property type="entry name" value="Tropomyosin"/>
    <property type="match status" value="1"/>
</dbReference>
<dbReference type="PROSITE" id="PS51456">
    <property type="entry name" value="MYOSIN_MOTOR"/>
    <property type="match status" value="1"/>
</dbReference>
<evidence type="ECO:0000256" key="7">
    <source>
        <dbReference type="PROSITE-ProRule" id="PRU00782"/>
    </source>
</evidence>
<evidence type="ECO:0000256" key="3">
    <source>
        <dbReference type="ARBA" id="ARBA00022840"/>
    </source>
</evidence>
<keyword evidence="5 7" id="KW-0518">Myosin</keyword>
<keyword evidence="7" id="KW-0009">Actin-binding</keyword>
<evidence type="ECO:0000256" key="8">
    <source>
        <dbReference type="SAM" id="Coils"/>
    </source>
</evidence>
<evidence type="ECO:0000256" key="5">
    <source>
        <dbReference type="ARBA" id="ARBA00023123"/>
    </source>
</evidence>
<dbReference type="InterPro" id="IPR036961">
    <property type="entry name" value="Kinesin_motor_dom_sf"/>
</dbReference>
<feature type="domain" description="Myosin motor" evidence="10">
    <location>
        <begin position="1"/>
        <end position="257"/>
    </location>
</feature>
<feature type="region of interest" description="Disordered" evidence="9">
    <location>
        <begin position="438"/>
        <end position="481"/>
    </location>
</feature>